<dbReference type="EMBL" id="BOMI01000005">
    <property type="protein sequence ID" value="GID71777.1"/>
    <property type="molecule type" value="Genomic_DNA"/>
</dbReference>
<name>A0ABQ3XVK6_9ACTN</name>
<comment type="caution">
    <text evidence="1">The sequence shown here is derived from an EMBL/GenBank/DDBJ whole genome shotgun (WGS) entry which is preliminary data.</text>
</comment>
<evidence type="ECO:0000313" key="2">
    <source>
        <dbReference type="Proteomes" id="UP000609879"/>
    </source>
</evidence>
<reference evidence="1 2" key="1">
    <citation type="submission" date="2021-01" db="EMBL/GenBank/DDBJ databases">
        <title>Whole genome shotgun sequence of Actinoplanes deccanensis NBRC 13994.</title>
        <authorList>
            <person name="Komaki H."/>
            <person name="Tamura T."/>
        </authorList>
    </citation>
    <scope>NUCLEOTIDE SEQUENCE [LARGE SCALE GENOMIC DNA]</scope>
    <source>
        <strain evidence="1 2">NBRC 13994</strain>
    </source>
</reference>
<organism evidence="1 2">
    <name type="scientific">Paractinoplanes deccanensis</name>
    <dbReference type="NCBI Taxonomy" id="113561"/>
    <lineage>
        <taxon>Bacteria</taxon>
        <taxon>Bacillati</taxon>
        <taxon>Actinomycetota</taxon>
        <taxon>Actinomycetes</taxon>
        <taxon>Micromonosporales</taxon>
        <taxon>Micromonosporaceae</taxon>
        <taxon>Paractinoplanes</taxon>
    </lineage>
</organism>
<proteinExistence type="predicted"/>
<protein>
    <submittedName>
        <fullName evidence="1">Uncharacterized protein</fullName>
    </submittedName>
</protein>
<dbReference type="Proteomes" id="UP000609879">
    <property type="component" value="Unassembled WGS sequence"/>
</dbReference>
<accession>A0ABQ3XVK6</accession>
<gene>
    <name evidence="1" type="ORF">Ade02nite_04180</name>
</gene>
<evidence type="ECO:0000313" key="1">
    <source>
        <dbReference type="EMBL" id="GID71777.1"/>
    </source>
</evidence>
<keyword evidence="2" id="KW-1185">Reference proteome</keyword>
<sequence length="266" mass="27328">MGSNPTPATSHAQLCFAARMTDVLSAAVRNNAEWCALVCRTHGIDSRFAANVWRSLGPTPQYYPDAVTLTAQASAADVLPRRDPSGCSVKDSFATVDLGPEGFEQLFAAQWIHRPASAPAPVAAPRVTRVSTAAALAVWSTAWGSGDVFRPALLEEPDIAVLAFGEAQGNGDRVGEGDDGGRAGRSRGLRGGAVLNRAAGVVGVSNLFAAGPADAGAVWAGTVRAAGEIFPGVDLVGYEHGDDLGPALAAGFAGIGWLRVWAYSGS</sequence>